<gene>
    <name evidence="11" type="ORF">Esi_0075_0039</name>
</gene>
<dbReference type="PANTHER" id="PTHR13140:SF845">
    <property type="entry name" value="MYOSIN-LIKE PROTEIN"/>
    <property type="match status" value="1"/>
</dbReference>
<dbReference type="GO" id="GO:0007015">
    <property type="term" value="P:actin filament organization"/>
    <property type="evidence" value="ECO:0007669"/>
    <property type="project" value="TreeGrafter"/>
</dbReference>
<evidence type="ECO:0000256" key="3">
    <source>
        <dbReference type="ARBA" id="ARBA00023123"/>
    </source>
</evidence>
<dbReference type="eggNOG" id="KOG0160">
    <property type="taxonomic scope" value="Eukaryota"/>
</dbReference>
<dbReference type="SMART" id="SM00242">
    <property type="entry name" value="MYSc"/>
    <property type="match status" value="1"/>
</dbReference>
<evidence type="ECO:0000256" key="2">
    <source>
        <dbReference type="ARBA" id="ARBA00022840"/>
    </source>
</evidence>
<evidence type="ECO:0000256" key="5">
    <source>
        <dbReference type="ARBA" id="ARBA00023203"/>
    </source>
</evidence>
<keyword evidence="2 6" id="KW-0067">ATP-binding</keyword>
<evidence type="ECO:0000259" key="9">
    <source>
        <dbReference type="PROSITE" id="PS51456"/>
    </source>
</evidence>
<evidence type="ECO:0000256" key="4">
    <source>
        <dbReference type="ARBA" id="ARBA00023175"/>
    </source>
</evidence>
<sequence length="1972" mass="216452">MLRRLVRRFNEEGGAGAGGDAAASSSQNGGTSTNAVTEIELDIDSGEDETERWIMEAGTSSGLTGGFGRDARASGRRVWLPDKAAVWRMAEVVSESADGSSYTVLAKDGKRETEISLGDCADYDPSHALDLDDASRMNQMHEAPLLDLLHRRFRANSIYTNVADVLVSINPYTDIPGLYDIPMPVVKAAPGVLPGLNVSVRGPSAGGRVAERSAALMREFKEGQDDRHRNKRGNGKRAKEPDAKSKLTALKSMLGKPHVYGVADRAFKYMSETKGREVDGRVRRRNQSILITGESGAGKTEASKHVMRFLITASRALAGTAPAPPRAQGYAVAGTPVAGTPKAYGVAGTPTGGRSAPGFWRSPAVATTAAGAAKHMEDVLLRSNTVLEAFGNAKTVRNDNSSRFGKYIKLQYDHDFRLVGARTEHFLLEKSRLVHLEESERSYHILYQVAKALPMADKEAFHLQGGAECFSLLTQGNRLVASDDVDDHEEFHAVDKALSSLDFTANDKTDMWRLLAAILHSGEVSFEDVSGKEQCRISKVGRCTSISPANLAALWGVDEEVFEEGVMRRTVTAGGTSASVALNAAQAKENLLALLKHMYRQLFAWINWKINVVFDAPKKAVGEAGAGAKRTFIGILDIFGFEIMATNSFEQLCINFANEVLQRQFNHHIFVLEQEEYGEEGLDVGSIPFRDNQKIIDLIAKRPAGLMPILEDQALTGRKAASITSSFTDKNLLDLFHQQHHRKAPHPCYRKPRFDGPEFVIMHYAGNVTYTATGFLEKNNDTLQEDLRGLLLSSRIPFLRQLILGENGVFNKAQGTSTADEDHANDNDPITSNTPAHGGVSNGPNGKVNTGQRLHGRQTPGVGDRSVPFANSTAVSKRAMFASGGGGGGGGGGSGVLPAEEGGGSGGGRRGGMGKKAAFARIAAKSTVSNAFRSQLDDLVAQLRETEPHYIKCIKPNSDKAPGGWTSSLVIEQLRYSGVLEVVRIRREAFPMRVTYKQFYRRFGTLLVSKDMPTADDVTSAKAREVGLGVCKAVFGEKEAGSSFQMGKTKVFLRDDGLKRLRAALRLHYFTIASKIQALWRGSLARAKIARQREAAKKLQKLARGNMARRRYREAQRAAKAIQALARMQQARALVARQQVSVVKMQATWRGWRQREWRKREANATRLQAVARGFVTRKRRERMEAAATLQAACRAKAARKEVAILRKRKRVREETASTRIAAVWRGKSERLYGARRRAKERQAQTRVWALREEYLQEEAMACRAQRSLRAFLRNRRLRDASIQVFQAARSGDVPTVARHLSEWPALLFLRDRHDGDAHAGMAEGGAEKRVPSYSTLLHAACQGGAIEVVALLEPFLSEITDKDRWGNTAVHVAAAECNYDLLKFLAHRANLEVRKAVRAAARGQPAPRPATFPLGMSKEAFILAAGMVRRLRLAEAAVPPFRARHQEGLGAIGDGQGKEGNFGRGEEQRLATLRLESLRMESWEGGQPMVEGFLKKRRETDRWLKRWCQLKRFAPPAGEAGHTGPALFYFKKKADALPSKIIMLDHCLLKKSDDLDCAFELHSPLMMEGRNTEGRLYFQASNEVELQQWLLALRALVKFYDFKNEKRQLPMEYLHQGTRERLVRATNNLGETPLHLAVAFAGRTGMGDRRESDSGCDKREVGIAVQRVATWLLENGANPNACDEQGETPMHCVMRANNVDAALALQKGYGSVNLPRKTDWKTPLDLASDNDEVWQRLRDGALVAAIAPKLTVGDSAADAGGTSWVHPAPAKLLGFTYISVFLETLVVASAADIGKPTLTVSVFSAKGKLVESAQEFDSPTLFSSMYLWWGRTWHMQTPLETLGPGSSMVFELRDIQGGSKKAICWGALPLDPDHLNTQPEKLSTYLAPVDPARLMAVAFGSGGRGGGLWPLRADAALTADVANTDRRALETNTRTAPITLSVCISCHHSLQGATVDAWIYLSKETHVKCTVL</sequence>
<feature type="domain" description="Myosin motor" evidence="9">
    <location>
        <begin position="129"/>
        <end position="1066"/>
    </location>
</feature>
<dbReference type="PROSITE" id="PS50096">
    <property type="entry name" value="IQ"/>
    <property type="match status" value="5"/>
</dbReference>
<dbReference type="InterPro" id="IPR000048">
    <property type="entry name" value="IQ_motif_EF-hand-BS"/>
</dbReference>
<feature type="domain" description="PH" evidence="8">
    <location>
        <begin position="1487"/>
        <end position="1598"/>
    </location>
</feature>
<dbReference type="EMBL" id="FN648981">
    <property type="protein sequence ID" value="CBJ27566.1"/>
    <property type="molecule type" value="Genomic_DNA"/>
</dbReference>
<dbReference type="InterPro" id="IPR036770">
    <property type="entry name" value="Ankyrin_rpt-contain_sf"/>
</dbReference>
<comment type="similarity">
    <text evidence="6">Belongs to the TRAFAC class myosin-kinesin ATPase superfamily. Myosin family.</text>
</comment>
<dbReference type="InterPro" id="IPR001849">
    <property type="entry name" value="PH_domain"/>
</dbReference>
<proteinExistence type="inferred from homology"/>
<dbReference type="Pfam" id="PF00169">
    <property type="entry name" value="PH"/>
    <property type="match status" value="1"/>
</dbReference>
<organism evidence="11 12">
    <name type="scientific">Ectocarpus siliculosus</name>
    <name type="common">Brown alga</name>
    <name type="synonym">Conferva siliculosa</name>
    <dbReference type="NCBI Taxonomy" id="2880"/>
    <lineage>
        <taxon>Eukaryota</taxon>
        <taxon>Sar</taxon>
        <taxon>Stramenopiles</taxon>
        <taxon>Ochrophyta</taxon>
        <taxon>PX clade</taxon>
        <taxon>Phaeophyceae</taxon>
        <taxon>Ectocarpales</taxon>
        <taxon>Ectocarpaceae</taxon>
        <taxon>Ectocarpus</taxon>
    </lineage>
</organism>
<dbReference type="InterPro" id="IPR027417">
    <property type="entry name" value="P-loop_NTPase"/>
</dbReference>
<keyword evidence="1 6" id="KW-0547">Nucleotide-binding</keyword>
<keyword evidence="3 6" id="KW-0518">Myosin</keyword>
<accession>D7G6I1</accession>
<feature type="compositionally biased region" description="Low complexity" evidence="7">
    <location>
        <begin position="20"/>
        <end position="30"/>
    </location>
</feature>
<feature type="region of interest" description="Disordered" evidence="7">
    <location>
        <begin position="881"/>
        <end position="910"/>
    </location>
</feature>
<dbReference type="Pfam" id="PF14186">
    <property type="entry name" value="Aida_C2"/>
    <property type="match status" value="1"/>
</dbReference>
<dbReference type="Pfam" id="PF12796">
    <property type="entry name" value="Ank_2"/>
    <property type="match status" value="1"/>
</dbReference>
<dbReference type="PROSITE" id="PS50003">
    <property type="entry name" value="PH_DOMAIN"/>
    <property type="match status" value="1"/>
</dbReference>
<dbReference type="Gene3D" id="1.20.5.190">
    <property type="match status" value="1"/>
</dbReference>
<dbReference type="Proteomes" id="UP000002630">
    <property type="component" value="Linkage Group LG03"/>
</dbReference>
<dbReference type="InterPro" id="IPR011993">
    <property type="entry name" value="PH-like_dom_sf"/>
</dbReference>
<dbReference type="STRING" id="2880.D7G6I1"/>
<dbReference type="GO" id="GO:0000146">
    <property type="term" value="F:microfilament motor activity"/>
    <property type="evidence" value="ECO:0007669"/>
    <property type="project" value="TreeGrafter"/>
</dbReference>
<dbReference type="PANTHER" id="PTHR13140">
    <property type="entry name" value="MYOSIN"/>
    <property type="match status" value="1"/>
</dbReference>
<dbReference type="Gene3D" id="3.40.850.10">
    <property type="entry name" value="Kinesin motor domain"/>
    <property type="match status" value="3"/>
</dbReference>
<dbReference type="Gene3D" id="3.30.70.1590">
    <property type="match status" value="1"/>
</dbReference>
<feature type="compositionally biased region" description="Gly residues" evidence="7">
    <location>
        <begin position="883"/>
        <end position="910"/>
    </location>
</feature>
<feature type="region of interest" description="Disordered" evidence="7">
    <location>
        <begin position="221"/>
        <end position="243"/>
    </location>
</feature>
<evidence type="ECO:0000259" key="10">
    <source>
        <dbReference type="PROSITE" id="PS51911"/>
    </source>
</evidence>
<dbReference type="Gene3D" id="1.25.40.20">
    <property type="entry name" value="Ankyrin repeat-containing domain"/>
    <property type="match status" value="2"/>
</dbReference>
<dbReference type="GO" id="GO:0016459">
    <property type="term" value="C:myosin complex"/>
    <property type="evidence" value="ECO:0007669"/>
    <property type="project" value="UniProtKB-KW"/>
</dbReference>
<keyword evidence="5 6" id="KW-0009">Actin-binding</keyword>
<dbReference type="InterPro" id="IPR002110">
    <property type="entry name" value="Ankyrin_rpt"/>
</dbReference>
<feature type="region of interest" description="Actin-binding" evidence="6">
    <location>
        <begin position="936"/>
        <end position="958"/>
    </location>
</feature>
<dbReference type="Gene3D" id="2.30.29.30">
    <property type="entry name" value="Pleckstrin-homology domain (PH domain)/Phosphotyrosine-binding domain (PTB)"/>
    <property type="match status" value="1"/>
</dbReference>
<evidence type="ECO:0000259" key="8">
    <source>
        <dbReference type="PROSITE" id="PS50003"/>
    </source>
</evidence>
<keyword evidence="12" id="KW-1185">Reference proteome</keyword>
<dbReference type="OrthoDB" id="6108017at2759"/>
<dbReference type="Pfam" id="PF00063">
    <property type="entry name" value="Myosin_head"/>
    <property type="match status" value="2"/>
</dbReference>
<dbReference type="SMART" id="SM00015">
    <property type="entry name" value="IQ"/>
    <property type="match status" value="7"/>
</dbReference>
<evidence type="ECO:0000313" key="12">
    <source>
        <dbReference type="Proteomes" id="UP000002630"/>
    </source>
</evidence>
<feature type="region of interest" description="Disordered" evidence="7">
    <location>
        <begin position="814"/>
        <end position="868"/>
    </location>
</feature>
<evidence type="ECO:0000256" key="7">
    <source>
        <dbReference type="SAM" id="MobiDB-lite"/>
    </source>
</evidence>
<dbReference type="InParanoid" id="D7G6I1"/>
<dbReference type="InterPro" id="IPR025939">
    <property type="entry name" value="Aida_C"/>
</dbReference>
<dbReference type="EMBL" id="FN649728">
    <property type="protein sequence ID" value="CBJ27566.1"/>
    <property type="molecule type" value="Genomic_DNA"/>
</dbReference>
<evidence type="ECO:0000256" key="6">
    <source>
        <dbReference type="PROSITE-ProRule" id="PRU00782"/>
    </source>
</evidence>
<dbReference type="Gene3D" id="1.10.10.820">
    <property type="match status" value="1"/>
</dbReference>
<dbReference type="GO" id="GO:0051015">
    <property type="term" value="F:actin filament binding"/>
    <property type="evidence" value="ECO:0007669"/>
    <property type="project" value="TreeGrafter"/>
</dbReference>
<dbReference type="InterPro" id="IPR036961">
    <property type="entry name" value="Kinesin_motor_dom_sf"/>
</dbReference>
<dbReference type="PRINTS" id="PR00193">
    <property type="entry name" value="MYOSINHEAVY"/>
</dbReference>
<name>D7G6I1_ECTSI</name>
<dbReference type="PROSITE" id="PS51911">
    <property type="entry name" value="C2_AIDA"/>
    <property type="match status" value="1"/>
</dbReference>
<dbReference type="GO" id="GO:0005737">
    <property type="term" value="C:cytoplasm"/>
    <property type="evidence" value="ECO:0007669"/>
    <property type="project" value="TreeGrafter"/>
</dbReference>
<reference evidence="11 12" key="1">
    <citation type="journal article" date="2010" name="Nature">
        <title>The Ectocarpus genome and the independent evolution of multicellularity in brown algae.</title>
        <authorList>
            <person name="Cock J.M."/>
            <person name="Sterck L."/>
            <person name="Rouze P."/>
            <person name="Scornet D."/>
            <person name="Allen A.E."/>
            <person name="Amoutzias G."/>
            <person name="Anthouard V."/>
            <person name="Artiguenave F."/>
            <person name="Aury J.M."/>
            <person name="Badger J.H."/>
            <person name="Beszteri B."/>
            <person name="Billiau K."/>
            <person name="Bonnet E."/>
            <person name="Bothwell J.H."/>
            <person name="Bowler C."/>
            <person name="Boyen C."/>
            <person name="Brownlee C."/>
            <person name="Carrano C.J."/>
            <person name="Charrier B."/>
            <person name="Cho G.Y."/>
            <person name="Coelho S.M."/>
            <person name="Collen J."/>
            <person name="Corre E."/>
            <person name="Da Silva C."/>
            <person name="Delage L."/>
            <person name="Delaroque N."/>
            <person name="Dittami S.M."/>
            <person name="Doulbeau S."/>
            <person name="Elias M."/>
            <person name="Farnham G."/>
            <person name="Gachon C.M."/>
            <person name="Gschloessl B."/>
            <person name="Heesch S."/>
            <person name="Jabbari K."/>
            <person name="Jubin C."/>
            <person name="Kawai H."/>
            <person name="Kimura K."/>
            <person name="Kloareg B."/>
            <person name="Kupper F.C."/>
            <person name="Lang D."/>
            <person name="Le Bail A."/>
            <person name="Leblanc C."/>
            <person name="Lerouge P."/>
            <person name="Lohr M."/>
            <person name="Lopez P.J."/>
            <person name="Martens C."/>
            <person name="Maumus F."/>
            <person name="Michel G."/>
            <person name="Miranda-Saavedra D."/>
            <person name="Morales J."/>
            <person name="Moreau H."/>
            <person name="Motomura T."/>
            <person name="Nagasato C."/>
            <person name="Napoli C.A."/>
            <person name="Nelson D.R."/>
            <person name="Nyvall-Collen P."/>
            <person name="Peters A.F."/>
            <person name="Pommier C."/>
            <person name="Potin P."/>
            <person name="Poulain J."/>
            <person name="Quesneville H."/>
            <person name="Read B."/>
            <person name="Rensing S.A."/>
            <person name="Ritter A."/>
            <person name="Rousvoal S."/>
            <person name="Samanta M."/>
            <person name="Samson G."/>
            <person name="Schroeder D.C."/>
            <person name="Segurens B."/>
            <person name="Strittmatter M."/>
            <person name="Tonon T."/>
            <person name="Tregear J.W."/>
            <person name="Valentin K."/>
            <person name="von Dassow P."/>
            <person name="Yamagishi T."/>
            <person name="Van de Peer Y."/>
            <person name="Wincker P."/>
        </authorList>
    </citation>
    <scope>NUCLEOTIDE SEQUENCE [LARGE SCALE GENOMIC DNA]</scope>
    <source>
        <strain evidence="12">Ec32 / CCAP1310/4</strain>
    </source>
</reference>
<evidence type="ECO:0000313" key="11">
    <source>
        <dbReference type="EMBL" id="CBJ27566.1"/>
    </source>
</evidence>
<dbReference type="Gene3D" id="1.20.58.530">
    <property type="match status" value="2"/>
</dbReference>
<dbReference type="PROSITE" id="PS51456">
    <property type="entry name" value="MYOSIN_MOTOR"/>
    <property type="match status" value="1"/>
</dbReference>
<dbReference type="SUPFAM" id="SSF50729">
    <property type="entry name" value="PH domain-like"/>
    <property type="match status" value="1"/>
</dbReference>
<dbReference type="SMART" id="SM00248">
    <property type="entry name" value="ANK"/>
    <property type="match status" value="4"/>
</dbReference>
<protein>
    <submittedName>
        <fullName evidence="11">Uncharacterized protein</fullName>
    </submittedName>
</protein>
<dbReference type="OMA" id="NMHEAPL"/>
<dbReference type="SMART" id="SM00233">
    <property type="entry name" value="PH"/>
    <property type="match status" value="1"/>
</dbReference>
<evidence type="ECO:0000256" key="1">
    <source>
        <dbReference type="ARBA" id="ARBA00022741"/>
    </source>
</evidence>
<dbReference type="InterPro" id="IPR001609">
    <property type="entry name" value="Myosin_head_motor_dom-like"/>
</dbReference>
<feature type="binding site" evidence="6">
    <location>
        <begin position="293"/>
        <end position="300"/>
    </location>
    <ligand>
        <name>ATP</name>
        <dbReference type="ChEBI" id="CHEBI:30616"/>
    </ligand>
</feature>
<dbReference type="SUPFAM" id="SSF48403">
    <property type="entry name" value="Ankyrin repeat"/>
    <property type="match status" value="1"/>
</dbReference>
<dbReference type="CDD" id="cd00821">
    <property type="entry name" value="PH"/>
    <property type="match status" value="1"/>
</dbReference>
<dbReference type="Pfam" id="PF13637">
    <property type="entry name" value="Ank_4"/>
    <property type="match status" value="1"/>
</dbReference>
<dbReference type="GO" id="GO:0005524">
    <property type="term" value="F:ATP binding"/>
    <property type="evidence" value="ECO:0007669"/>
    <property type="project" value="UniProtKB-UniRule"/>
</dbReference>
<dbReference type="Pfam" id="PF00612">
    <property type="entry name" value="IQ"/>
    <property type="match status" value="4"/>
</dbReference>
<feature type="region of interest" description="Disordered" evidence="7">
    <location>
        <begin position="13"/>
        <end position="35"/>
    </location>
</feature>
<dbReference type="GO" id="GO:0016020">
    <property type="term" value="C:membrane"/>
    <property type="evidence" value="ECO:0007669"/>
    <property type="project" value="TreeGrafter"/>
</dbReference>
<feature type="domain" description="C2 Aida-type" evidence="10">
    <location>
        <begin position="1766"/>
        <end position="1920"/>
    </location>
</feature>
<dbReference type="InterPro" id="IPR035892">
    <property type="entry name" value="C2_domain_sf"/>
</dbReference>
<feature type="compositionally biased region" description="Polar residues" evidence="7">
    <location>
        <begin position="842"/>
        <end position="852"/>
    </location>
</feature>
<dbReference type="SUPFAM" id="SSF52540">
    <property type="entry name" value="P-loop containing nucleoside triphosphate hydrolases"/>
    <property type="match status" value="2"/>
</dbReference>
<dbReference type="eggNOG" id="KOG4229">
    <property type="taxonomic scope" value="Eukaryota"/>
</dbReference>
<dbReference type="Gene3D" id="2.60.40.150">
    <property type="entry name" value="C2 domain"/>
    <property type="match status" value="1"/>
</dbReference>
<keyword evidence="4 6" id="KW-0505">Motor protein</keyword>
<dbReference type="Gene3D" id="1.20.120.720">
    <property type="entry name" value="Myosin VI head, motor domain, U50 subdomain"/>
    <property type="match status" value="1"/>
</dbReference>